<dbReference type="InterPro" id="IPR027417">
    <property type="entry name" value="P-loop_NTPase"/>
</dbReference>
<dbReference type="PANTHER" id="PTHR47691">
    <property type="entry name" value="REGULATOR-RELATED"/>
    <property type="match status" value="1"/>
</dbReference>
<proteinExistence type="predicted"/>
<dbReference type="SUPFAM" id="SSF55073">
    <property type="entry name" value="Nucleotide cyclase"/>
    <property type="match status" value="1"/>
</dbReference>
<dbReference type="CDD" id="cd07302">
    <property type="entry name" value="CHD"/>
    <property type="match status" value="1"/>
</dbReference>
<organism evidence="2">
    <name type="scientific">uncultured Thermomicrobiales bacterium</name>
    <dbReference type="NCBI Taxonomy" id="1645740"/>
    <lineage>
        <taxon>Bacteria</taxon>
        <taxon>Pseudomonadati</taxon>
        <taxon>Thermomicrobiota</taxon>
        <taxon>Thermomicrobia</taxon>
        <taxon>Thermomicrobiales</taxon>
        <taxon>environmental samples</taxon>
    </lineage>
</organism>
<feature type="domain" description="Guanylate cyclase" evidence="1">
    <location>
        <begin position="10"/>
        <end position="123"/>
    </location>
</feature>
<dbReference type="GO" id="GO:0009190">
    <property type="term" value="P:cyclic nucleotide biosynthetic process"/>
    <property type="evidence" value="ECO:0007669"/>
    <property type="project" value="InterPro"/>
</dbReference>
<dbReference type="EMBL" id="CADCWF010000303">
    <property type="protein sequence ID" value="CAA9576383.1"/>
    <property type="molecule type" value="Genomic_DNA"/>
</dbReference>
<dbReference type="AlphaFoldDB" id="A0A6J4VHC6"/>
<evidence type="ECO:0000313" key="2">
    <source>
        <dbReference type="EMBL" id="CAA9576383.1"/>
    </source>
</evidence>
<dbReference type="InterPro" id="IPR058852">
    <property type="entry name" value="HTH_77"/>
</dbReference>
<dbReference type="Pfam" id="PF25872">
    <property type="entry name" value="HTH_77"/>
    <property type="match status" value="1"/>
</dbReference>
<dbReference type="GO" id="GO:0004016">
    <property type="term" value="F:adenylate cyclase activity"/>
    <property type="evidence" value="ECO:0007669"/>
    <property type="project" value="UniProtKB-ARBA"/>
</dbReference>
<dbReference type="InterPro" id="IPR001054">
    <property type="entry name" value="A/G_cyclase"/>
</dbReference>
<dbReference type="Gene3D" id="3.30.70.1230">
    <property type="entry name" value="Nucleotide cyclase"/>
    <property type="match status" value="1"/>
</dbReference>
<dbReference type="PROSITE" id="PS50125">
    <property type="entry name" value="GUANYLATE_CYCLASE_2"/>
    <property type="match status" value="1"/>
</dbReference>
<dbReference type="SMART" id="SM00044">
    <property type="entry name" value="CYCc"/>
    <property type="match status" value="1"/>
</dbReference>
<dbReference type="Gene3D" id="3.40.50.300">
    <property type="entry name" value="P-loop containing nucleotide triphosphate hydrolases"/>
    <property type="match status" value="1"/>
</dbReference>
<gene>
    <name evidence="2" type="ORF">AVDCRST_MAG59-4086</name>
</gene>
<dbReference type="PRINTS" id="PR00364">
    <property type="entry name" value="DISEASERSIST"/>
</dbReference>
<sequence>MADLPTGTVVFLFTDVEGSTARWERDRPTMAAAVDRHLALLRQAVAAHGGVPFKTVGDAVQAAFPSAPRAVAAALDAQRALLAEDWSAVGGLPVRMALHAGEAAPDGRGDYLAPTLNRLARLLSTGHGGQVLLSQAVQQLARGALPEGAALRDLGEHRLRDLLEPERVFQLLHPELPEAFPPLRSLAGRPHNLPMQPTPFLGREREVAEVTGLLRRGEARLLTLAGPGGVGKTHLALAAAAELLDAFPDGAWFVDLAPLADPALVPTAVATALGLREAGGRPPADAAANHLRDKAALLVLDNWEHLLGAAPFVADLLAACPRLAVLATSRAPLRLRGEREHPVGPLALADPAADAAALAGSEAVALFVERARAVKPGFALDETNAVAVAGIVRRLDGLPLAIELAAARVRVLAPPALLARLDRALPLLTSGPRDAPARQRTLRDAIAWSHGLLSPDERDLFRRLAVFVGGFTLEATEAVADLGGELDALGGLEGLAEDSLLRPAEGPGGEPRFTMLATVREFAREQLEASGEAAVAHGRHAAFFTVLAESAAPELTGPDQGAWLARLEAEHDNLRAALVWAEGHEPESCLRLAGALWRFWYARGHLAEGLRRLEAAVARADGRPADACARALLGAGVLADLQGDLG</sequence>
<dbReference type="PANTHER" id="PTHR47691:SF3">
    <property type="entry name" value="HTH-TYPE TRANSCRIPTIONAL REGULATOR RV0890C-RELATED"/>
    <property type="match status" value="1"/>
</dbReference>
<dbReference type="GO" id="GO:0035556">
    <property type="term" value="P:intracellular signal transduction"/>
    <property type="evidence" value="ECO:0007669"/>
    <property type="project" value="InterPro"/>
</dbReference>
<evidence type="ECO:0000259" key="1">
    <source>
        <dbReference type="PROSITE" id="PS50125"/>
    </source>
</evidence>
<reference evidence="2" key="1">
    <citation type="submission" date="2020-02" db="EMBL/GenBank/DDBJ databases">
        <authorList>
            <person name="Meier V. D."/>
        </authorList>
    </citation>
    <scope>NUCLEOTIDE SEQUENCE</scope>
    <source>
        <strain evidence="2">AVDCRST_MAG59</strain>
    </source>
</reference>
<dbReference type="Pfam" id="PF13191">
    <property type="entry name" value="AAA_16"/>
    <property type="match status" value="1"/>
</dbReference>
<dbReference type="SUPFAM" id="SSF52540">
    <property type="entry name" value="P-loop containing nucleoside triphosphate hydrolases"/>
    <property type="match status" value="1"/>
</dbReference>
<name>A0A6J4VHC6_9BACT</name>
<protein>
    <submittedName>
        <fullName evidence="2">Transcriptional regulator, AfsR family</fullName>
    </submittedName>
</protein>
<dbReference type="InterPro" id="IPR029787">
    <property type="entry name" value="Nucleotide_cyclase"/>
</dbReference>
<dbReference type="InterPro" id="IPR041664">
    <property type="entry name" value="AAA_16"/>
</dbReference>
<feature type="non-terminal residue" evidence="2">
    <location>
        <position position="646"/>
    </location>
</feature>
<dbReference type="Pfam" id="PF00211">
    <property type="entry name" value="Guanylate_cyc"/>
    <property type="match status" value="1"/>
</dbReference>
<accession>A0A6J4VHC6</accession>
<dbReference type="GO" id="GO:0016887">
    <property type="term" value="F:ATP hydrolysis activity"/>
    <property type="evidence" value="ECO:0007669"/>
    <property type="project" value="InterPro"/>
</dbReference>